<evidence type="ECO:0000313" key="1">
    <source>
        <dbReference type="EMBL" id="KAG9465602.1"/>
    </source>
</evidence>
<organism evidence="1 2">
    <name type="scientific">Eleutherodactylus coqui</name>
    <name type="common">Puerto Rican coqui</name>
    <dbReference type="NCBI Taxonomy" id="57060"/>
    <lineage>
        <taxon>Eukaryota</taxon>
        <taxon>Metazoa</taxon>
        <taxon>Chordata</taxon>
        <taxon>Craniata</taxon>
        <taxon>Vertebrata</taxon>
        <taxon>Euteleostomi</taxon>
        <taxon>Amphibia</taxon>
        <taxon>Batrachia</taxon>
        <taxon>Anura</taxon>
        <taxon>Neobatrachia</taxon>
        <taxon>Hyloidea</taxon>
        <taxon>Eleutherodactylidae</taxon>
        <taxon>Eleutherodactylinae</taxon>
        <taxon>Eleutherodactylus</taxon>
        <taxon>Eleutherodactylus</taxon>
    </lineage>
</organism>
<dbReference type="EMBL" id="WNTK01002862">
    <property type="protein sequence ID" value="KAG9465602.1"/>
    <property type="molecule type" value="Genomic_DNA"/>
</dbReference>
<dbReference type="GO" id="GO:0005739">
    <property type="term" value="C:mitochondrion"/>
    <property type="evidence" value="ECO:0007669"/>
    <property type="project" value="TreeGrafter"/>
</dbReference>
<dbReference type="InterPro" id="IPR029045">
    <property type="entry name" value="ClpP/crotonase-like_dom_sf"/>
</dbReference>
<name>A0A8J6B7Q5_ELECQ</name>
<dbReference type="SUPFAM" id="SSF52096">
    <property type="entry name" value="ClpP/crotonase"/>
    <property type="match status" value="1"/>
</dbReference>
<dbReference type="InterPro" id="IPR045190">
    <property type="entry name" value="MCCB/AccD1-like"/>
</dbReference>
<reference evidence="1" key="1">
    <citation type="thesis" date="2020" institute="ProQuest LLC" country="789 East Eisenhower Parkway, Ann Arbor, MI, USA">
        <title>Comparative Genomics and Chromosome Evolution.</title>
        <authorList>
            <person name="Mudd A.B."/>
        </authorList>
    </citation>
    <scope>NUCLEOTIDE SEQUENCE</scope>
    <source>
        <strain evidence="1">HN-11 Male</strain>
        <tissue evidence="1">Kidney and liver</tissue>
    </source>
</reference>
<dbReference type="PANTHER" id="PTHR22855">
    <property type="entry name" value="ACETYL, PROPIONYL, PYRUVATE, AND GLUTACONYL CARBOXYLASE-RELATED"/>
    <property type="match status" value="1"/>
</dbReference>
<dbReference type="OrthoDB" id="439921at2759"/>
<dbReference type="Proteomes" id="UP000770717">
    <property type="component" value="Unassembled WGS sequence"/>
</dbReference>
<dbReference type="AlphaFoldDB" id="A0A8J6B7Q5"/>
<evidence type="ECO:0000313" key="2">
    <source>
        <dbReference type="Proteomes" id="UP000770717"/>
    </source>
</evidence>
<sequence length="142" mass="16675">MTYPEDWSSMVLYQQSPLKNPRTARCMKFDKTFDFQLFLQCGRSYEPNFLFLWPNARIGLLDATRLSWSDQKDEGWTDEKEFSAQLYRLKEESSAFYSSARIWDDGVILPEDTRPVLGKCLKIISQWKREGTAVQSSPLLRM</sequence>
<dbReference type="GO" id="GO:1905202">
    <property type="term" value="C:methylcrotonoyl-CoA carboxylase complex"/>
    <property type="evidence" value="ECO:0007669"/>
    <property type="project" value="TreeGrafter"/>
</dbReference>
<dbReference type="GO" id="GO:0006552">
    <property type="term" value="P:L-leucine catabolic process"/>
    <property type="evidence" value="ECO:0007669"/>
    <property type="project" value="TreeGrafter"/>
</dbReference>
<comment type="caution">
    <text evidence="1">The sequence shown here is derived from an EMBL/GenBank/DDBJ whole genome shotgun (WGS) entry which is preliminary data.</text>
</comment>
<dbReference type="Gene3D" id="3.90.226.10">
    <property type="entry name" value="2-enoyl-CoA Hydratase, Chain A, domain 1"/>
    <property type="match status" value="1"/>
</dbReference>
<dbReference type="PANTHER" id="PTHR22855:SF47">
    <property type="entry name" value="METHYLCROTONOYL-COA CARBOXYLASE"/>
    <property type="match status" value="1"/>
</dbReference>
<dbReference type="GO" id="GO:0004485">
    <property type="term" value="F:methylcrotonoyl-CoA carboxylase activity"/>
    <property type="evidence" value="ECO:0007669"/>
    <property type="project" value="TreeGrafter"/>
</dbReference>
<gene>
    <name evidence="1" type="ORF">GDO78_018014</name>
</gene>
<protein>
    <submittedName>
        <fullName evidence="1">Uncharacterized protein</fullName>
    </submittedName>
</protein>
<proteinExistence type="predicted"/>
<keyword evidence="2" id="KW-1185">Reference proteome</keyword>
<accession>A0A8J6B7Q5</accession>